<keyword evidence="1" id="KW-1133">Transmembrane helix</keyword>
<name>A0A813E7B5_POLGL</name>
<keyword evidence="3" id="KW-1185">Reference proteome</keyword>
<sequence length="241" mass="27469">GLTVLQTAVGPAFQRSSEMLRGGLTALQAAVGGLTVLQAAVATAAVALVFLLTVLRLYCRRRPRRPPFEWTVMTEECRNEFVIGARWRDTVEKRGDYSRVDLVIPVNGKIEMKSGRVYRWALVIEQVNRERPEIQFGIQGTNFEHPWRLVTTTRCSRSRDADERWTRRPGGDRQIQEHDVVHLELDFRESQGELRMAINTEPFEIVFREIPTARPVMPTVMLGGHGSRVRVQATSRFSNDP</sequence>
<gene>
    <name evidence="2" type="ORF">PGLA1383_LOCUS14618</name>
</gene>
<dbReference type="AlphaFoldDB" id="A0A813E7B5"/>
<protein>
    <submittedName>
        <fullName evidence="2">Uncharacterized protein</fullName>
    </submittedName>
</protein>
<evidence type="ECO:0000313" key="2">
    <source>
        <dbReference type="EMBL" id="CAE8596149.1"/>
    </source>
</evidence>
<keyword evidence="1" id="KW-0472">Membrane</keyword>
<feature type="transmembrane region" description="Helical" evidence="1">
    <location>
        <begin position="29"/>
        <end position="55"/>
    </location>
</feature>
<organism evidence="2 3">
    <name type="scientific">Polarella glacialis</name>
    <name type="common">Dinoflagellate</name>
    <dbReference type="NCBI Taxonomy" id="89957"/>
    <lineage>
        <taxon>Eukaryota</taxon>
        <taxon>Sar</taxon>
        <taxon>Alveolata</taxon>
        <taxon>Dinophyceae</taxon>
        <taxon>Suessiales</taxon>
        <taxon>Suessiaceae</taxon>
        <taxon>Polarella</taxon>
    </lineage>
</organism>
<dbReference type="Proteomes" id="UP000654075">
    <property type="component" value="Unassembled WGS sequence"/>
</dbReference>
<reference evidence="2" key="1">
    <citation type="submission" date="2021-02" db="EMBL/GenBank/DDBJ databases">
        <authorList>
            <person name="Dougan E. K."/>
            <person name="Rhodes N."/>
            <person name="Thang M."/>
            <person name="Chan C."/>
        </authorList>
    </citation>
    <scope>NUCLEOTIDE SEQUENCE</scope>
</reference>
<proteinExistence type="predicted"/>
<dbReference type="EMBL" id="CAJNNV010008376">
    <property type="protein sequence ID" value="CAE8596149.1"/>
    <property type="molecule type" value="Genomic_DNA"/>
</dbReference>
<evidence type="ECO:0000256" key="1">
    <source>
        <dbReference type="SAM" id="Phobius"/>
    </source>
</evidence>
<comment type="caution">
    <text evidence="2">The sequence shown here is derived from an EMBL/GenBank/DDBJ whole genome shotgun (WGS) entry which is preliminary data.</text>
</comment>
<evidence type="ECO:0000313" key="3">
    <source>
        <dbReference type="Proteomes" id="UP000654075"/>
    </source>
</evidence>
<keyword evidence="1" id="KW-0812">Transmembrane</keyword>
<accession>A0A813E7B5</accession>
<feature type="non-terminal residue" evidence="2">
    <location>
        <position position="241"/>
    </location>
</feature>